<dbReference type="Pfam" id="PF13578">
    <property type="entry name" value="Methyltransf_24"/>
    <property type="match status" value="1"/>
</dbReference>
<dbReference type="GO" id="GO:0008171">
    <property type="term" value="F:O-methyltransferase activity"/>
    <property type="evidence" value="ECO:0007669"/>
    <property type="project" value="InterPro"/>
</dbReference>
<evidence type="ECO:0000256" key="1">
    <source>
        <dbReference type="ARBA" id="ARBA00022603"/>
    </source>
</evidence>
<dbReference type="OrthoDB" id="9799672at2"/>
<dbReference type="InterPro" id="IPR002935">
    <property type="entry name" value="SAM_O-MeTrfase"/>
</dbReference>
<dbReference type="PANTHER" id="PTHR43167:SF1">
    <property type="entry name" value="PUTATIVE (AFU_ORTHOLOGUE AFUA_6G01830)-RELATED"/>
    <property type="match status" value="1"/>
</dbReference>
<comment type="caution">
    <text evidence="4">The sequence shown here is derived from an EMBL/GenBank/DDBJ whole genome shotgun (WGS) entry which is preliminary data.</text>
</comment>
<dbReference type="EMBL" id="SNZH01000009">
    <property type="protein sequence ID" value="TDR42056.1"/>
    <property type="molecule type" value="Genomic_DNA"/>
</dbReference>
<dbReference type="Gene3D" id="3.40.50.150">
    <property type="entry name" value="Vaccinia Virus protein VP39"/>
    <property type="match status" value="1"/>
</dbReference>
<dbReference type="Proteomes" id="UP000295293">
    <property type="component" value="Unassembled WGS sequence"/>
</dbReference>
<evidence type="ECO:0000313" key="4">
    <source>
        <dbReference type="EMBL" id="TDR42056.1"/>
    </source>
</evidence>
<keyword evidence="2 4" id="KW-0808">Transferase</keyword>
<proteinExistence type="predicted"/>
<dbReference type="RefSeq" id="WP_133819549.1">
    <property type="nucleotide sequence ID" value="NZ_SNZH01000009.1"/>
</dbReference>
<evidence type="ECO:0000313" key="5">
    <source>
        <dbReference type="Proteomes" id="UP000295293"/>
    </source>
</evidence>
<sequence length="221" mass="24038">MTTLTAPPVTALLDRLFDEASAASPASSAAFAALTREDRERLMRSKTDYLDYYARMKDLPLPVSRETGVLLYMLARSSRARTIVEFDTSFGISTLHLAAALRDNGGGRLITTEFEPSKILRARENLAAGGLADLVEIRAGDALQTLRSDLPDTIDLLLLDGAKALYPEILSLVQSRLRPGALIVADNADYSPDYLAHVRLPANGYLSTPFGEDVELSLRLG</sequence>
<protein>
    <submittedName>
        <fullName evidence="4">Putative O-methyltransferase YrrM</fullName>
    </submittedName>
</protein>
<dbReference type="PANTHER" id="PTHR43167">
    <property type="entry name" value="PUTATIVE (AFU_ORTHOLOGUE AFUA_6G01830)-RELATED"/>
    <property type="match status" value="1"/>
</dbReference>
<keyword evidence="3" id="KW-0949">S-adenosyl-L-methionine</keyword>
<gene>
    <name evidence="4" type="ORF">DFR29_109112</name>
</gene>
<name>A0A4R6YU67_9GAMM</name>
<reference evidence="4 5" key="1">
    <citation type="submission" date="2019-03" db="EMBL/GenBank/DDBJ databases">
        <title>Genomic Encyclopedia of Type Strains, Phase IV (KMG-IV): sequencing the most valuable type-strain genomes for metagenomic binning, comparative biology and taxonomic classification.</title>
        <authorList>
            <person name="Goeker M."/>
        </authorList>
    </citation>
    <scope>NUCLEOTIDE SEQUENCE [LARGE SCALE GENOMIC DNA]</scope>
    <source>
        <strain evidence="4 5">DSM 21667</strain>
    </source>
</reference>
<evidence type="ECO:0000256" key="3">
    <source>
        <dbReference type="ARBA" id="ARBA00022691"/>
    </source>
</evidence>
<dbReference type="GO" id="GO:0032259">
    <property type="term" value="P:methylation"/>
    <property type="evidence" value="ECO:0007669"/>
    <property type="project" value="UniProtKB-KW"/>
</dbReference>
<keyword evidence="5" id="KW-1185">Reference proteome</keyword>
<evidence type="ECO:0000256" key="2">
    <source>
        <dbReference type="ARBA" id="ARBA00022679"/>
    </source>
</evidence>
<organism evidence="4 5">
    <name type="scientific">Tahibacter aquaticus</name>
    <dbReference type="NCBI Taxonomy" id="520092"/>
    <lineage>
        <taxon>Bacteria</taxon>
        <taxon>Pseudomonadati</taxon>
        <taxon>Pseudomonadota</taxon>
        <taxon>Gammaproteobacteria</taxon>
        <taxon>Lysobacterales</taxon>
        <taxon>Rhodanobacteraceae</taxon>
        <taxon>Tahibacter</taxon>
    </lineage>
</organism>
<keyword evidence="1 4" id="KW-0489">Methyltransferase</keyword>
<accession>A0A4R6YU67</accession>
<dbReference type="InterPro" id="IPR029063">
    <property type="entry name" value="SAM-dependent_MTases_sf"/>
</dbReference>
<dbReference type="SUPFAM" id="SSF53335">
    <property type="entry name" value="S-adenosyl-L-methionine-dependent methyltransferases"/>
    <property type="match status" value="1"/>
</dbReference>
<dbReference type="PROSITE" id="PS51682">
    <property type="entry name" value="SAM_OMT_I"/>
    <property type="match status" value="1"/>
</dbReference>
<dbReference type="AlphaFoldDB" id="A0A4R6YU67"/>